<name>A0A8S5M5M2_9CAUD</name>
<evidence type="ECO:0000313" key="1">
    <source>
        <dbReference type="EMBL" id="DAD77315.1"/>
    </source>
</evidence>
<reference evidence="1" key="1">
    <citation type="journal article" date="2021" name="Proc. Natl. Acad. Sci. U.S.A.">
        <title>A Catalog of Tens of Thousands of Viruses from Human Metagenomes Reveals Hidden Associations with Chronic Diseases.</title>
        <authorList>
            <person name="Tisza M.J."/>
            <person name="Buck C.B."/>
        </authorList>
    </citation>
    <scope>NUCLEOTIDE SEQUENCE</scope>
    <source>
        <strain evidence="1">CtEQg15</strain>
    </source>
</reference>
<accession>A0A8S5M5M2</accession>
<proteinExistence type="predicted"/>
<organism evidence="1">
    <name type="scientific">Siphoviridae sp. ctEQg15</name>
    <dbReference type="NCBI Taxonomy" id="2826205"/>
    <lineage>
        <taxon>Viruses</taxon>
        <taxon>Duplodnaviria</taxon>
        <taxon>Heunggongvirae</taxon>
        <taxon>Uroviricota</taxon>
        <taxon>Caudoviricetes</taxon>
    </lineage>
</organism>
<protein>
    <submittedName>
        <fullName evidence="1">Uncharacterized protein</fullName>
    </submittedName>
</protein>
<dbReference type="EMBL" id="BK014822">
    <property type="protein sequence ID" value="DAD77315.1"/>
    <property type="molecule type" value="Genomic_DNA"/>
</dbReference>
<sequence>MVKPPCERDCPTRAVGCHAKCELYLAYEEAKQAEYRAREVERSRDTYTENAKKRCKSVERLRKAGLLK</sequence>